<dbReference type="FunFam" id="1.10.10.140:FF:000001">
    <property type="entry name" value="Cytochrome c oxidase subunit 6B1"/>
    <property type="match status" value="1"/>
</dbReference>
<organism evidence="6 7">
    <name type="scientific">Coregonus suidteri</name>
    <dbReference type="NCBI Taxonomy" id="861788"/>
    <lineage>
        <taxon>Eukaryota</taxon>
        <taxon>Metazoa</taxon>
        <taxon>Chordata</taxon>
        <taxon>Craniata</taxon>
        <taxon>Vertebrata</taxon>
        <taxon>Euteleostomi</taxon>
        <taxon>Actinopterygii</taxon>
        <taxon>Neopterygii</taxon>
        <taxon>Teleostei</taxon>
        <taxon>Protacanthopterygii</taxon>
        <taxon>Salmoniformes</taxon>
        <taxon>Salmonidae</taxon>
        <taxon>Coregoninae</taxon>
        <taxon>Coregonus</taxon>
    </lineage>
</organism>
<dbReference type="PANTHER" id="PTHR11387">
    <property type="entry name" value="CYTOCHROME C OXIDASE SUBUNIT 6B"/>
    <property type="match status" value="1"/>
</dbReference>
<evidence type="ECO:0000256" key="2">
    <source>
        <dbReference type="ARBA" id="ARBA00023128"/>
    </source>
</evidence>
<keyword evidence="7" id="KW-1185">Reference proteome</keyword>
<evidence type="ECO:0000256" key="1">
    <source>
        <dbReference type="ARBA" id="ARBA00004173"/>
    </source>
</evidence>
<dbReference type="CDD" id="cd00926">
    <property type="entry name" value="Cyt_c_Oxidase_VIb"/>
    <property type="match status" value="1"/>
</dbReference>
<comment type="caution">
    <text evidence="6">The sequence shown here is derived from an EMBL/GenBank/DDBJ whole genome shotgun (WGS) entry which is preliminary data.</text>
</comment>
<sequence>MEEIFIPSVSAGSAQTDGSLLGERCYFYTQDTQDRQDCISSRYHCLSVGGNLVMVKSEEEQVLGYFLVSQAREGGHQGAVCLAVARRQPQGWLVRHYVQEQPEDHLCEDPGHPAVTDTISEEERKGEEDTARGQLIRLLAQRLKSVKMSDVIEEKIKNYRTAPFDARFPNTNQTRNCFQNYLDFHRCNKALTDKGQDVAPCDWYQRVYKSLCPLSWVAKWDDQIEAGSFPGKI</sequence>
<dbReference type="InterPro" id="IPR003213">
    <property type="entry name" value="Cyt_c_oxidase_su6B"/>
</dbReference>
<dbReference type="CDD" id="cd00037">
    <property type="entry name" value="CLECT"/>
    <property type="match status" value="1"/>
</dbReference>
<dbReference type="GO" id="GO:0045277">
    <property type="term" value="C:respiratory chain complex IV"/>
    <property type="evidence" value="ECO:0007669"/>
    <property type="project" value="InterPro"/>
</dbReference>
<proteinExistence type="predicted"/>
<dbReference type="GO" id="GO:0005739">
    <property type="term" value="C:mitochondrion"/>
    <property type="evidence" value="ECO:0007669"/>
    <property type="project" value="UniProtKB-SubCell"/>
</dbReference>
<evidence type="ECO:0000313" key="7">
    <source>
        <dbReference type="Proteomes" id="UP001356427"/>
    </source>
</evidence>
<dbReference type="Proteomes" id="UP001356427">
    <property type="component" value="Unassembled WGS sequence"/>
</dbReference>
<dbReference type="EMBL" id="JAGTTL010000004">
    <property type="protein sequence ID" value="KAK6323681.1"/>
    <property type="molecule type" value="Genomic_DNA"/>
</dbReference>
<keyword evidence="3" id="KW-1015">Disulfide bond</keyword>
<dbReference type="AlphaFoldDB" id="A0AAN8MD42"/>
<evidence type="ECO:0000256" key="3">
    <source>
        <dbReference type="ARBA" id="ARBA00023157"/>
    </source>
</evidence>
<dbReference type="InterPro" id="IPR016187">
    <property type="entry name" value="CTDL_fold"/>
</dbReference>
<name>A0AAN8MD42_9TELE</name>
<dbReference type="Gene3D" id="1.10.10.140">
    <property type="entry name" value="Cytochrome c oxidase, subunit VIb"/>
    <property type="match status" value="1"/>
</dbReference>
<reference evidence="6 7" key="1">
    <citation type="submission" date="2021-04" db="EMBL/GenBank/DDBJ databases">
        <authorList>
            <person name="De Guttry C."/>
            <person name="Zahm M."/>
            <person name="Klopp C."/>
            <person name="Cabau C."/>
            <person name="Louis A."/>
            <person name="Berthelot C."/>
            <person name="Parey E."/>
            <person name="Roest Crollius H."/>
            <person name="Montfort J."/>
            <person name="Robinson-Rechavi M."/>
            <person name="Bucao C."/>
            <person name="Bouchez O."/>
            <person name="Gislard M."/>
            <person name="Lluch J."/>
            <person name="Milhes M."/>
            <person name="Lampietro C."/>
            <person name="Lopez Roques C."/>
            <person name="Donnadieu C."/>
            <person name="Braasch I."/>
            <person name="Desvignes T."/>
            <person name="Postlethwait J."/>
            <person name="Bobe J."/>
            <person name="Wedekind C."/>
            <person name="Guiguen Y."/>
        </authorList>
    </citation>
    <scope>NUCLEOTIDE SEQUENCE [LARGE SCALE GENOMIC DNA]</scope>
    <source>
        <strain evidence="6">Cs_M1</strain>
        <tissue evidence="6">Blood</tissue>
    </source>
</reference>
<dbReference type="SUPFAM" id="SSF56436">
    <property type="entry name" value="C-type lectin-like"/>
    <property type="match status" value="1"/>
</dbReference>
<keyword evidence="2" id="KW-0496">Mitochondrion</keyword>
<dbReference type="InterPro" id="IPR048280">
    <property type="entry name" value="COX6B-like"/>
</dbReference>
<protein>
    <recommendedName>
        <fullName evidence="4">Cytochrome c oxidase subunit 6B1</fullName>
    </recommendedName>
    <alternativeName>
        <fullName evidence="5">Cytochrome c oxidase subunit VIb isoform 1</fullName>
    </alternativeName>
</protein>
<comment type="subcellular location">
    <subcellularLocation>
        <location evidence="1">Mitochondrion</location>
    </subcellularLocation>
</comment>
<evidence type="ECO:0000256" key="4">
    <source>
        <dbReference type="ARBA" id="ARBA00040060"/>
    </source>
</evidence>
<evidence type="ECO:0000256" key="5">
    <source>
        <dbReference type="ARBA" id="ARBA00042114"/>
    </source>
</evidence>
<dbReference type="SUPFAM" id="SSF47694">
    <property type="entry name" value="Cytochrome c oxidase subunit h"/>
    <property type="match status" value="1"/>
</dbReference>
<dbReference type="InterPro" id="IPR036549">
    <property type="entry name" value="CX6/COA6-like_sf"/>
</dbReference>
<accession>A0AAN8MD42</accession>
<evidence type="ECO:0000313" key="6">
    <source>
        <dbReference type="EMBL" id="KAK6323681.1"/>
    </source>
</evidence>
<gene>
    <name evidence="6" type="ORF">J4Q44_G00060200</name>
</gene>
<dbReference type="Pfam" id="PF02297">
    <property type="entry name" value="COX6B"/>
    <property type="match status" value="1"/>
</dbReference>